<keyword evidence="8" id="KW-0718">Serine biosynthesis</keyword>
<comment type="caution">
    <text evidence="11">The sequence shown here is derived from an EMBL/GenBank/DDBJ whole genome shotgun (WGS) entry which is preliminary data.</text>
</comment>
<evidence type="ECO:0000256" key="1">
    <source>
        <dbReference type="ARBA" id="ARBA00001946"/>
    </source>
</evidence>
<comment type="catalytic activity">
    <reaction evidence="9">
        <text>O-phospho-L-serine + H2O = L-serine + phosphate</text>
        <dbReference type="Rhea" id="RHEA:21208"/>
        <dbReference type="ChEBI" id="CHEBI:15377"/>
        <dbReference type="ChEBI" id="CHEBI:33384"/>
        <dbReference type="ChEBI" id="CHEBI:43474"/>
        <dbReference type="ChEBI" id="CHEBI:57524"/>
        <dbReference type="EC" id="3.1.3.3"/>
    </reaction>
</comment>
<evidence type="ECO:0000256" key="3">
    <source>
        <dbReference type="ARBA" id="ARBA00012640"/>
    </source>
</evidence>
<dbReference type="STRING" id="45070.Lnau_1313"/>
<keyword evidence="5" id="KW-0479">Metal-binding</keyword>
<dbReference type="PANTHER" id="PTHR43344:SF2">
    <property type="entry name" value="PHOSPHOSERINE PHOSPHATASE"/>
    <property type="match status" value="1"/>
</dbReference>
<dbReference type="EMBL" id="LNYO01000013">
    <property type="protein sequence ID" value="KTD36329.1"/>
    <property type="molecule type" value="Genomic_DNA"/>
</dbReference>
<evidence type="ECO:0000256" key="6">
    <source>
        <dbReference type="ARBA" id="ARBA00022801"/>
    </source>
</evidence>
<dbReference type="Gene3D" id="3.40.50.1000">
    <property type="entry name" value="HAD superfamily/HAD-like"/>
    <property type="match status" value="1"/>
</dbReference>
<dbReference type="AlphaFoldDB" id="A0A0W0WVI7"/>
<dbReference type="EC" id="3.1.3.3" evidence="3"/>
<evidence type="ECO:0000313" key="12">
    <source>
        <dbReference type="Proteomes" id="UP000054725"/>
    </source>
</evidence>
<dbReference type="GO" id="GO:0000287">
    <property type="term" value="F:magnesium ion binding"/>
    <property type="evidence" value="ECO:0007669"/>
    <property type="project" value="TreeGrafter"/>
</dbReference>
<evidence type="ECO:0000256" key="4">
    <source>
        <dbReference type="ARBA" id="ARBA00022605"/>
    </source>
</evidence>
<keyword evidence="7" id="KW-0460">Magnesium</keyword>
<evidence type="ECO:0000256" key="5">
    <source>
        <dbReference type="ARBA" id="ARBA00022723"/>
    </source>
</evidence>
<dbReference type="NCBIfam" id="TIGR01488">
    <property type="entry name" value="HAD-SF-IB"/>
    <property type="match status" value="1"/>
</dbReference>
<accession>A0A0W0WVI7</accession>
<evidence type="ECO:0000256" key="7">
    <source>
        <dbReference type="ARBA" id="ARBA00022842"/>
    </source>
</evidence>
<evidence type="ECO:0000313" key="11">
    <source>
        <dbReference type="EMBL" id="KTD36329.1"/>
    </source>
</evidence>
<dbReference type="PATRIC" id="fig|45070.6.peg.1378"/>
<dbReference type="GO" id="GO:0036424">
    <property type="term" value="F:L-phosphoserine phosphatase activity"/>
    <property type="evidence" value="ECO:0007669"/>
    <property type="project" value="TreeGrafter"/>
</dbReference>
<dbReference type="OrthoDB" id="9790031at2"/>
<dbReference type="RefSeq" id="WP_058504337.1">
    <property type="nucleotide sequence ID" value="NZ_LNYO01000013.1"/>
</dbReference>
<proteinExistence type="predicted"/>
<evidence type="ECO:0000256" key="9">
    <source>
        <dbReference type="ARBA" id="ARBA00048138"/>
    </source>
</evidence>
<dbReference type="PANTHER" id="PTHR43344">
    <property type="entry name" value="PHOSPHOSERINE PHOSPHATASE"/>
    <property type="match status" value="1"/>
</dbReference>
<evidence type="ECO:0000256" key="2">
    <source>
        <dbReference type="ARBA" id="ARBA00005135"/>
    </source>
</evidence>
<evidence type="ECO:0000256" key="8">
    <source>
        <dbReference type="ARBA" id="ARBA00023299"/>
    </source>
</evidence>
<gene>
    <name evidence="11" type="ORF">Lnau_1313</name>
</gene>
<sequence>MGYVNSELWRIQKPINVFFFDWDNTLSLLEGIDFLASLNGVVEQVHEITQRCMSTTGFTEGDYKKRLDLVKPTKKQIMQLAEQYHIQCAPGAREVIRLLKSLGKKIYIISAGIKSSILPLAEELGIHQDNILAVDVYFNAEGKYQGFNEQSDLAKPKGKAMQIDKIIDANQRSLLLGDGFTDWEAKTSVTRFVGCAGSNPKKWVKKNSDFYIEHTSLLSVLALGLTEQEQEVLSEEYQAFYRQGLVDIQEGRVLIKEHNNVYHTNS</sequence>
<keyword evidence="4" id="KW-0028">Amino-acid biosynthesis</keyword>
<comment type="catalytic activity">
    <reaction evidence="10">
        <text>O-phospho-D-serine + H2O = D-serine + phosphate</text>
        <dbReference type="Rhea" id="RHEA:24873"/>
        <dbReference type="ChEBI" id="CHEBI:15377"/>
        <dbReference type="ChEBI" id="CHEBI:35247"/>
        <dbReference type="ChEBI" id="CHEBI:43474"/>
        <dbReference type="ChEBI" id="CHEBI:58680"/>
        <dbReference type="EC" id="3.1.3.3"/>
    </reaction>
</comment>
<protein>
    <recommendedName>
        <fullName evidence="3">phosphoserine phosphatase</fullName>
        <ecNumber evidence="3">3.1.3.3</ecNumber>
    </recommendedName>
</protein>
<dbReference type="Proteomes" id="UP000054725">
    <property type="component" value="Unassembled WGS sequence"/>
</dbReference>
<dbReference type="Pfam" id="PF00702">
    <property type="entry name" value="Hydrolase"/>
    <property type="match status" value="1"/>
</dbReference>
<keyword evidence="12" id="KW-1185">Reference proteome</keyword>
<name>A0A0W0WVI7_9GAMM</name>
<keyword evidence="6" id="KW-0378">Hydrolase</keyword>
<dbReference type="SUPFAM" id="SSF56784">
    <property type="entry name" value="HAD-like"/>
    <property type="match status" value="1"/>
</dbReference>
<reference evidence="11 12" key="1">
    <citation type="submission" date="2015-11" db="EMBL/GenBank/DDBJ databases">
        <title>Genomic analysis of 38 Legionella species identifies large and diverse effector repertoires.</title>
        <authorList>
            <person name="Burstein D."/>
            <person name="Amaro F."/>
            <person name="Zusman T."/>
            <person name="Lifshitz Z."/>
            <person name="Cohen O."/>
            <person name="Gilbert J.A."/>
            <person name="Pupko T."/>
            <person name="Shuman H.A."/>
            <person name="Segal G."/>
        </authorList>
    </citation>
    <scope>NUCLEOTIDE SEQUENCE [LARGE SCALE GENOMIC DNA]</scope>
    <source>
        <strain evidence="11 12">ATCC 49506</strain>
    </source>
</reference>
<comment type="cofactor">
    <cofactor evidence="1">
        <name>Mg(2+)</name>
        <dbReference type="ChEBI" id="CHEBI:18420"/>
    </cofactor>
</comment>
<dbReference type="InterPro" id="IPR050582">
    <property type="entry name" value="HAD-like_SerB"/>
</dbReference>
<dbReference type="Gene3D" id="1.10.150.210">
    <property type="entry name" value="Phosphoserine phosphatase, domain 2"/>
    <property type="match status" value="1"/>
</dbReference>
<comment type="pathway">
    <text evidence="2">Amino-acid biosynthesis; L-serine biosynthesis; L-serine from 3-phospho-D-glycerate: step 3/3.</text>
</comment>
<dbReference type="InterPro" id="IPR023214">
    <property type="entry name" value="HAD_sf"/>
</dbReference>
<evidence type="ECO:0000256" key="10">
    <source>
        <dbReference type="ARBA" id="ARBA00048523"/>
    </source>
</evidence>
<dbReference type="InterPro" id="IPR036412">
    <property type="entry name" value="HAD-like_sf"/>
</dbReference>
<dbReference type="GO" id="GO:0005737">
    <property type="term" value="C:cytoplasm"/>
    <property type="evidence" value="ECO:0007669"/>
    <property type="project" value="TreeGrafter"/>
</dbReference>
<dbReference type="GO" id="GO:0006564">
    <property type="term" value="P:L-serine biosynthetic process"/>
    <property type="evidence" value="ECO:0007669"/>
    <property type="project" value="UniProtKB-KW"/>
</dbReference>
<organism evidence="11 12">
    <name type="scientific">Legionella nautarum</name>
    <dbReference type="NCBI Taxonomy" id="45070"/>
    <lineage>
        <taxon>Bacteria</taxon>
        <taxon>Pseudomonadati</taxon>
        <taxon>Pseudomonadota</taxon>
        <taxon>Gammaproteobacteria</taxon>
        <taxon>Legionellales</taxon>
        <taxon>Legionellaceae</taxon>
        <taxon>Legionella</taxon>
    </lineage>
</organism>